<keyword evidence="3" id="KW-1185">Reference proteome</keyword>
<dbReference type="OrthoDB" id="57886at2"/>
<dbReference type="Pfam" id="PF02148">
    <property type="entry name" value="zf-UBP"/>
    <property type="match status" value="1"/>
</dbReference>
<comment type="caution">
    <text evidence="2">The sequence shown here is derived from an EMBL/GenBank/DDBJ whole genome shotgun (WGS) entry which is preliminary data.</text>
</comment>
<evidence type="ECO:0000313" key="3">
    <source>
        <dbReference type="Proteomes" id="UP000278962"/>
    </source>
</evidence>
<accession>A0A660LD67</accession>
<protein>
    <submittedName>
        <fullName evidence="2">Ubiquitin-hydrolase Zn-finger-containing protein</fullName>
    </submittedName>
</protein>
<gene>
    <name evidence="2" type="ORF">C8N24_1651</name>
</gene>
<dbReference type="InterPro" id="IPR013083">
    <property type="entry name" value="Znf_RING/FYVE/PHD"/>
</dbReference>
<dbReference type="RefSeq" id="WP_121249580.1">
    <property type="nucleotide sequence ID" value="NZ_RBIL01000001.1"/>
</dbReference>
<dbReference type="GO" id="GO:0008270">
    <property type="term" value="F:zinc ion binding"/>
    <property type="evidence" value="ECO:0007669"/>
    <property type="project" value="InterPro"/>
</dbReference>
<sequence>MSTRCTHTDAIEITELPDEVAGCEDCLKTGDVWLHLRICLTCGHVGCCDDSPNQHASAHARAHDEHPIIRSLEPGEAWCWCFKDEVGMLIPQITGQTRIPPSPMLSR</sequence>
<dbReference type="InterPro" id="IPR001607">
    <property type="entry name" value="Znf_UBP"/>
</dbReference>
<feature type="domain" description="UBP-type" evidence="1">
    <location>
        <begin position="3"/>
        <end position="104"/>
    </location>
</feature>
<evidence type="ECO:0000259" key="1">
    <source>
        <dbReference type="PROSITE" id="PS50271"/>
    </source>
</evidence>
<dbReference type="AlphaFoldDB" id="A0A660LD67"/>
<dbReference type="GO" id="GO:0016787">
    <property type="term" value="F:hydrolase activity"/>
    <property type="evidence" value="ECO:0007669"/>
    <property type="project" value="UniProtKB-KW"/>
</dbReference>
<dbReference type="PROSITE" id="PS50271">
    <property type="entry name" value="ZF_UBP"/>
    <property type="match status" value="1"/>
</dbReference>
<name>A0A660LD67_9ACTN</name>
<dbReference type="EMBL" id="RBIL01000001">
    <property type="protein sequence ID" value="RKQ91820.1"/>
    <property type="molecule type" value="Genomic_DNA"/>
</dbReference>
<proteinExistence type="predicted"/>
<organism evidence="2 3">
    <name type="scientific">Solirubrobacter pauli</name>
    <dbReference type="NCBI Taxonomy" id="166793"/>
    <lineage>
        <taxon>Bacteria</taxon>
        <taxon>Bacillati</taxon>
        <taxon>Actinomycetota</taxon>
        <taxon>Thermoleophilia</taxon>
        <taxon>Solirubrobacterales</taxon>
        <taxon>Solirubrobacteraceae</taxon>
        <taxon>Solirubrobacter</taxon>
    </lineage>
</organism>
<dbReference type="Gene3D" id="3.30.40.10">
    <property type="entry name" value="Zinc/RING finger domain, C3HC4 (zinc finger)"/>
    <property type="match status" value="1"/>
</dbReference>
<reference evidence="2 3" key="1">
    <citation type="submission" date="2018-10" db="EMBL/GenBank/DDBJ databases">
        <title>Genomic Encyclopedia of Archaeal and Bacterial Type Strains, Phase II (KMG-II): from individual species to whole genera.</title>
        <authorList>
            <person name="Goeker M."/>
        </authorList>
    </citation>
    <scope>NUCLEOTIDE SEQUENCE [LARGE SCALE GENOMIC DNA]</scope>
    <source>
        <strain evidence="2 3">DSM 14954</strain>
    </source>
</reference>
<evidence type="ECO:0000313" key="2">
    <source>
        <dbReference type="EMBL" id="RKQ91820.1"/>
    </source>
</evidence>
<dbReference type="Proteomes" id="UP000278962">
    <property type="component" value="Unassembled WGS sequence"/>
</dbReference>
<dbReference type="SUPFAM" id="SSF57850">
    <property type="entry name" value="RING/U-box"/>
    <property type="match status" value="1"/>
</dbReference>
<keyword evidence="2" id="KW-0378">Hydrolase</keyword>